<feature type="transmembrane region" description="Helical" evidence="8">
    <location>
        <begin position="166"/>
        <end position="185"/>
    </location>
</feature>
<keyword evidence="4 8" id="KW-1003">Cell membrane</keyword>
<dbReference type="Proteomes" id="UP000271137">
    <property type="component" value="Unassembled WGS sequence"/>
</dbReference>
<reference evidence="10 11" key="2">
    <citation type="submission" date="2018-12" db="EMBL/GenBank/DDBJ databases">
        <title>The genome sequences of strain 502.</title>
        <authorList>
            <person name="Gao J."/>
            <person name="Sun J."/>
        </authorList>
    </citation>
    <scope>NUCLEOTIDE SEQUENCE [LARGE SCALE GENOMIC DNA]</scope>
    <source>
        <strain evidence="10 11">502</strain>
    </source>
</reference>
<protein>
    <recommendedName>
        <fullName evidence="8">Probable membrane transporter protein</fullName>
    </recommendedName>
</protein>
<evidence type="ECO:0000256" key="7">
    <source>
        <dbReference type="ARBA" id="ARBA00023136"/>
    </source>
</evidence>
<dbReference type="Proteomes" id="UP000271590">
    <property type="component" value="Unassembled WGS sequence"/>
</dbReference>
<evidence type="ECO:0000313" key="11">
    <source>
        <dbReference type="Proteomes" id="UP000271137"/>
    </source>
</evidence>
<dbReference type="EMBL" id="RQXU01000008">
    <property type="protein sequence ID" value="RRH87537.1"/>
    <property type="molecule type" value="Genomic_DNA"/>
</dbReference>
<dbReference type="EMBL" id="RXFQ01000004">
    <property type="protein sequence ID" value="RSZ40181.1"/>
    <property type="molecule type" value="Genomic_DNA"/>
</dbReference>
<sequence>MQALYVYVIAGAVLAGFVQGLSGFAFGLVAMSVWAWILEPQLAAVLSLFGALTGQVIAAVTVRRAFDRHVLWPFVLGGLVGVPFGVWLLPHLDLVLFKVCLGVLLVLWCPAMLMSQHLPKIAFGGRFADGIAGTIGGAMAGIGGFSGTIPTLWCTLRGFQRDTQRAVIQNFNLSMLAVAFALHLANGSIARSTLPMLGLVALAVAVPVLLGARLYIGISEAAFRKLVLGLLTASGAAMLASGVPALLQRG</sequence>
<evidence type="ECO:0000256" key="3">
    <source>
        <dbReference type="ARBA" id="ARBA00022448"/>
    </source>
</evidence>
<dbReference type="InterPro" id="IPR052017">
    <property type="entry name" value="TSUP"/>
</dbReference>
<dbReference type="RefSeq" id="WP_124959315.1">
    <property type="nucleotide sequence ID" value="NZ_RQXU01000008.1"/>
</dbReference>
<evidence type="ECO:0000313" key="12">
    <source>
        <dbReference type="Proteomes" id="UP000271590"/>
    </source>
</evidence>
<gene>
    <name evidence="9" type="ORF">EH244_15895</name>
    <name evidence="10" type="ORF">EJO66_08575</name>
</gene>
<evidence type="ECO:0000256" key="1">
    <source>
        <dbReference type="ARBA" id="ARBA00004651"/>
    </source>
</evidence>
<feature type="transmembrane region" description="Helical" evidence="8">
    <location>
        <begin position="95"/>
        <end position="115"/>
    </location>
</feature>
<keyword evidence="3" id="KW-0813">Transport</keyword>
<feature type="transmembrane region" description="Helical" evidence="8">
    <location>
        <begin position="43"/>
        <end position="62"/>
    </location>
</feature>
<dbReference type="PANTHER" id="PTHR30269">
    <property type="entry name" value="TRANSMEMBRANE PROTEIN YFCA"/>
    <property type="match status" value="1"/>
</dbReference>
<dbReference type="Pfam" id="PF01925">
    <property type="entry name" value="TauE"/>
    <property type="match status" value="1"/>
</dbReference>
<comment type="subcellular location">
    <subcellularLocation>
        <location evidence="1 8">Cell membrane</location>
        <topology evidence="1 8">Multi-pass membrane protein</topology>
    </subcellularLocation>
</comment>
<proteinExistence type="inferred from homology"/>
<comment type="caution">
    <text evidence="9">The sequence shown here is derived from an EMBL/GenBank/DDBJ whole genome shotgun (WGS) entry which is preliminary data.</text>
</comment>
<keyword evidence="5 8" id="KW-0812">Transmembrane</keyword>
<feature type="transmembrane region" description="Helical" evidence="8">
    <location>
        <begin position="197"/>
        <end position="216"/>
    </location>
</feature>
<evidence type="ECO:0000256" key="5">
    <source>
        <dbReference type="ARBA" id="ARBA00022692"/>
    </source>
</evidence>
<evidence type="ECO:0000313" key="10">
    <source>
        <dbReference type="EMBL" id="RSZ40181.1"/>
    </source>
</evidence>
<feature type="transmembrane region" description="Helical" evidence="8">
    <location>
        <begin position="7"/>
        <end position="37"/>
    </location>
</feature>
<keyword evidence="11" id="KW-1185">Reference proteome</keyword>
<keyword evidence="7 8" id="KW-0472">Membrane</keyword>
<keyword evidence="6 8" id="KW-1133">Transmembrane helix</keyword>
<evidence type="ECO:0000313" key="9">
    <source>
        <dbReference type="EMBL" id="RRH87537.1"/>
    </source>
</evidence>
<accession>A0A3P3EMR7</accession>
<evidence type="ECO:0000256" key="6">
    <source>
        <dbReference type="ARBA" id="ARBA00022989"/>
    </source>
</evidence>
<dbReference type="InterPro" id="IPR002781">
    <property type="entry name" value="TM_pro_TauE-like"/>
</dbReference>
<reference evidence="9 12" key="1">
    <citation type="submission" date="2018-11" db="EMBL/GenBank/DDBJ databases">
        <title>The genome of Variovorax sp T529.</title>
        <authorList>
            <person name="Gao J."/>
        </authorList>
    </citation>
    <scope>NUCLEOTIDE SEQUENCE [LARGE SCALE GENOMIC DNA]</scope>
    <source>
        <strain evidence="9 12">T529</strain>
    </source>
</reference>
<evidence type="ECO:0000256" key="2">
    <source>
        <dbReference type="ARBA" id="ARBA00009142"/>
    </source>
</evidence>
<feature type="transmembrane region" description="Helical" evidence="8">
    <location>
        <begin position="69"/>
        <end position="89"/>
    </location>
</feature>
<comment type="similarity">
    <text evidence="2 8">Belongs to the 4-toluene sulfonate uptake permease (TSUP) (TC 2.A.102) family.</text>
</comment>
<feature type="transmembrane region" description="Helical" evidence="8">
    <location>
        <begin position="127"/>
        <end position="146"/>
    </location>
</feature>
<name>A0A3P3EMR7_9BURK</name>
<organism evidence="9 12">
    <name type="scientific">Variovorax beijingensis</name>
    <dbReference type="NCBI Taxonomy" id="2496117"/>
    <lineage>
        <taxon>Bacteria</taxon>
        <taxon>Pseudomonadati</taxon>
        <taxon>Pseudomonadota</taxon>
        <taxon>Betaproteobacteria</taxon>
        <taxon>Burkholderiales</taxon>
        <taxon>Comamonadaceae</taxon>
        <taxon>Variovorax</taxon>
    </lineage>
</organism>
<dbReference type="GO" id="GO:0005886">
    <property type="term" value="C:plasma membrane"/>
    <property type="evidence" value="ECO:0007669"/>
    <property type="project" value="UniProtKB-SubCell"/>
</dbReference>
<feature type="transmembrane region" description="Helical" evidence="8">
    <location>
        <begin position="228"/>
        <end position="247"/>
    </location>
</feature>
<dbReference type="AlphaFoldDB" id="A0A3P3EMR7"/>
<dbReference type="PANTHER" id="PTHR30269:SF37">
    <property type="entry name" value="MEMBRANE TRANSPORTER PROTEIN"/>
    <property type="match status" value="1"/>
</dbReference>
<evidence type="ECO:0000256" key="8">
    <source>
        <dbReference type="RuleBase" id="RU363041"/>
    </source>
</evidence>
<evidence type="ECO:0000256" key="4">
    <source>
        <dbReference type="ARBA" id="ARBA00022475"/>
    </source>
</evidence>